<proteinExistence type="predicted"/>
<evidence type="ECO:0000313" key="1">
    <source>
        <dbReference type="EMBL" id="KAI3728354.1"/>
    </source>
</evidence>
<protein>
    <submittedName>
        <fullName evidence="1">Uncharacterized protein</fullName>
    </submittedName>
</protein>
<comment type="caution">
    <text evidence="1">The sequence shown here is derived from an EMBL/GenBank/DDBJ whole genome shotgun (WGS) entry which is preliminary data.</text>
</comment>
<dbReference type="Proteomes" id="UP001055879">
    <property type="component" value="Linkage Group LG05"/>
</dbReference>
<evidence type="ECO:0000313" key="2">
    <source>
        <dbReference type="Proteomes" id="UP001055879"/>
    </source>
</evidence>
<organism evidence="1 2">
    <name type="scientific">Arctium lappa</name>
    <name type="common">Greater burdock</name>
    <name type="synonym">Lappa major</name>
    <dbReference type="NCBI Taxonomy" id="4217"/>
    <lineage>
        <taxon>Eukaryota</taxon>
        <taxon>Viridiplantae</taxon>
        <taxon>Streptophyta</taxon>
        <taxon>Embryophyta</taxon>
        <taxon>Tracheophyta</taxon>
        <taxon>Spermatophyta</taxon>
        <taxon>Magnoliopsida</taxon>
        <taxon>eudicotyledons</taxon>
        <taxon>Gunneridae</taxon>
        <taxon>Pentapetalae</taxon>
        <taxon>asterids</taxon>
        <taxon>campanulids</taxon>
        <taxon>Asterales</taxon>
        <taxon>Asteraceae</taxon>
        <taxon>Carduoideae</taxon>
        <taxon>Cardueae</taxon>
        <taxon>Arctiinae</taxon>
        <taxon>Arctium</taxon>
    </lineage>
</organism>
<sequence>MVGCTQPRTVAAMSVSRQVAEEMDVTIGEEVGYNIRFEDCSSARTVLKYLTDCMLLREALTDQLLERYKVVILDEARERTLGTDLRDRSEQPRGTWEDVYQSAKKVDQKRSDLHERKDGELQRTG</sequence>
<name>A0ACB9C246_ARCLA</name>
<reference evidence="1 2" key="2">
    <citation type="journal article" date="2022" name="Mol. Ecol. Resour.">
        <title>The genomes of chicory, endive, great burdock and yacon provide insights into Asteraceae paleo-polyploidization history and plant inulin production.</title>
        <authorList>
            <person name="Fan W."/>
            <person name="Wang S."/>
            <person name="Wang H."/>
            <person name="Wang A."/>
            <person name="Jiang F."/>
            <person name="Liu H."/>
            <person name="Zhao H."/>
            <person name="Xu D."/>
            <person name="Zhang Y."/>
        </authorList>
    </citation>
    <scope>NUCLEOTIDE SEQUENCE [LARGE SCALE GENOMIC DNA]</scope>
    <source>
        <strain evidence="2">cv. Niubang</strain>
    </source>
</reference>
<dbReference type="EMBL" id="CM042051">
    <property type="protein sequence ID" value="KAI3728354.1"/>
    <property type="molecule type" value="Genomic_DNA"/>
</dbReference>
<reference evidence="2" key="1">
    <citation type="journal article" date="2022" name="Mol. Ecol. Resour.">
        <title>The genomes of chicory, endive, great burdock and yacon provide insights into Asteraceae palaeo-polyploidization history and plant inulin production.</title>
        <authorList>
            <person name="Fan W."/>
            <person name="Wang S."/>
            <person name="Wang H."/>
            <person name="Wang A."/>
            <person name="Jiang F."/>
            <person name="Liu H."/>
            <person name="Zhao H."/>
            <person name="Xu D."/>
            <person name="Zhang Y."/>
        </authorList>
    </citation>
    <scope>NUCLEOTIDE SEQUENCE [LARGE SCALE GENOMIC DNA]</scope>
    <source>
        <strain evidence="2">cv. Niubang</strain>
    </source>
</reference>
<gene>
    <name evidence="1" type="ORF">L6452_16988</name>
</gene>
<keyword evidence="2" id="KW-1185">Reference proteome</keyword>
<accession>A0ACB9C246</accession>